<evidence type="ECO:0008006" key="4">
    <source>
        <dbReference type="Google" id="ProtNLM"/>
    </source>
</evidence>
<sequence length="158" mass="17702">MGVTALHILLLVHAFTLTTQEWVTLSVSPKITAECGKPVTLQCKATEEPYGCKLRSNQGVQYKTTAVELQECCAKVEGDLTSDGPICTFSNVYPDGDVHWFHGSHYLSDRSTERKRVSKGGWLTVHSHLKRKSSDVPYNCSLWSNKSDMKFESLFESE</sequence>
<evidence type="ECO:0000256" key="1">
    <source>
        <dbReference type="SAM" id="SignalP"/>
    </source>
</evidence>
<comment type="caution">
    <text evidence="2">The sequence shown here is derived from an EMBL/GenBank/DDBJ whole genome shotgun (WGS) entry which is preliminary data.</text>
</comment>
<keyword evidence="3" id="KW-1185">Reference proteome</keyword>
<dbReference type="EMBL" id="BRZM01000075">
    <property type="protein sequence ID" value="GLD65006.1"/>
    <property type="molecule type" value="Genomic_DNA"/>
</dbReference>
<dbReference type="Gene3D" id="2.60.40.10">
    <property type="entry name" value="Immunoglobulins"/>
    <property type="match status" value="1"/>
</dbReference>
<dbReference type="InterPro" id="IPR013783">
    <property type="entry name" value="Ig-like_fold"/>
</dbReference>
<organism evidence="2 3">
    <name type="scientific">Lates japonicus</name>
    <name type="common">Japanese lates</name>
    <dbReference type="NCBI Taxonomy" id="270547"/>
    <lineage>
        <taxon>Eukaryota</taxon>
        <taxon>Metazoa</taxon>
        <taxon>Chordata</taxon>
        <taxon>Craniata</taxon>
        <taxon>Vertebrata</taxon>
        <taxon>Euteleostomi</taxon>
        <taxon>Actinopterygii</taxon>
        <taxon>Neopterygii</taxon>
        <taxon>Teleostei</taxon>
        <taxon>Neoteleostei</taxon>
        <taxon>Acanthomorphata</taxon>
        <taxon>Carangaria</taxon>
        <taxon>Carangaria incertae sedis</taxon>
        <taxon>Centropomidae</taxon>
        <taxon>Lates</taxon>
    </lineage>
</organism>
<evidence type="ECO:0000313" key="2">
    <source>
        <dbReference type="EMBL" id="GLD65006.1"/>
    </source>
</evidence>
<proteinExistence type="predicted"/>
<name>A0AAD3N379_LATJO</name>
<accession>A0AAD3N379</accession>
<evidence type="ECO:0000313" key="3">
    <source>
        <dbReference type="Proteomes" id="UP001279410"/>
    </source>
</evidence>
<gene>
    <name evidence="2" type="ORF">AKAME5_001650400</name>
</gene>
<feature type="signal peptide" evidence="1">
    <location>
        <begin position="1"/>
        <end position="20"/>
    </location>
</feature>
<keyword evidence="1" id="KW-0732">Signal</keyword>
<dbReference type="Proteomes" id="UP001279410">
    <property type="component" value="Unassembled WGS sequence"/>
</dbReference>
<dbReference type="AlphaFoldDB" id="A0AAD3N379"/>
<reference evidence="2" key="1">
    <citation type="submission" date="2022-08" db="EMBL/GenBank/DDBJ databases">
        <title>Genome sequencing of akame (Lates japonicus).</title>
        <authorList>
            <person name="Hashiguchi Y."/>
            <person name="Takahashi H."/>
        </authorList>
    </citation>
    <scope>NUCLEOTIDE SEQUENCE</scope>
    <source>
        <strain evidence="2">Kochi</strain>
    </source>
</reference>
<protein>
    <recommendedName>
        <fullName evidence="4">Ig-like domain-containing protein</fullName>
    </recommendedName>
</protein>
<feature type="chain" id="PRO_5041947794" description="Ig-like domain-containing protein" evidence="1">
    <location>
        <begin position="21"/>
        <end position="158"/>
    </location>
</feature>